<accession>A0A1I7EQM6</accession>
<name>A0A1I7EQM6_9BURK</name>
<feature type="domain" description="DDE" evidence="1">
    <location>
        <begin position="183"/>
        <end position="285"/>
    </location>
</feature>
<evidence type="ECO:0000259" key="1">
    <source>
        <dbReference type="Pfam" id="PF13610"/>
    </source>
</evidence>
<dbReference type="Pfam" id="PF13610">
    <property type="entry name" value="DDE_Tnp_IS240"/>
    <property type="match status" value="1"/>
</dbReference>
<dbReference type="PANTHER" id="PTHR35528">
    <property type="entry name" value="BLL1675 PROTEIN"/>
    <property type="match status" value="1"/>
</dbReference>
<dbReference type="InterPro" id="IPR052183">
    <property type="entry name" value="IS_Transposase"/>
</dbReference>
<dbReference type="PANTHER" id="PTHR35528:SF3">
    <property type="entry name" value="BLL1675 PROTEIN"/>
    <property type="match status" value="1"/>
</dbReference>
<organism evidence="2 3">
    <name type="scientific">Paraburkholderia aspalathi</name>
    <dbReference type="NCBI Taxonomy" id="1324617"/>
    <lineage>
        <taxon>Bacteria</taxon>
        <taxon>Pseudomonadati</taxon>
        <taxon>Pseudomonadota</taxon>
        <taxon>Betaproteobacteria</taxon>
        <taxon>Burkholderiales</taxon>
        <taxon>Burkholderiaceae</taxon>
        <taxon>Paraburkholderia</taxon>
    </lineage>
</organism>
<dbReference type="Pfam" id="PF05621">
    <property type="entry name" value="TniB"/>
    <property type="match status" value="1"/>
</dbReference>
<dbReference type="InterPro" id="IPR032874">
    <property type="entry name" value="DDE_dom"/>
</dbReference>
<protein>
    <submittedName>
        <fullName evidence="2">DDE domain-containing protein</fullName>
    </submittedName>
</protein>
<proteinExistence type="predicted"/>
<dbReference type="AlphaFoldDB" id="A0A1I7EQM6"/>
<dbReference type="EMBL" id="FPBH01000049">
    <property type="protein sequence ID" value="SFU26222.1"/>
    <property type="molecule type" value="Genomic_DNA"/>
</dbReference>
<gene>
    <name evidence="2" type="ORF">SAMN05192563_104941</name>
</gene>
<dbReference type="InterPro" id="IPR008868">
    <property type="entry name" value="TniB"/>
</dbReference>
<evidence type="ECO:0000313" key="3">
    <source>
        <dbReference type="Proteomes" id="UP000198844"/>
    </source>
</evidence>
<sequence>MSSNGEVKDGTLAHLLPAARKQAELGNDERIIGLLRDRWIDYPRATQALQQLERLYETPRRDRMPCLLLHGDSNIGKTKITAKFRRAHPNEFDERSGVERCSVVSMQMPPTPDQHRFYSGLLFELGASHNAAAGLASLERLARDTLRRIRATSSHRARRSNRALCRAHRRPPNRRASILATWFDILLQKQRDKAAAKRFFKRVLRSSPLPSKIVTDQLCSYPAAKALIPELANVKHVFVKAAARLNNRAENSHQPTRERERRMRGFRDPKRTQAFLSSFGPIRQHFALKRHLLRASLYRKQLAA</sequence>
<reference evidence="2 3" key="1">
    <citation type="submission" date="2016-10" db="EMBL/GenBank/DDBJ databases">
        <authorList>
            <person name="de Groot N.N."/>
        </authorList>
    </citation>
    <scope>NUCLEOTIDE SEQUENCE [LARGE SCALE GENOMIC DNA]</scope>
    <source>
        <strain evidence="2 3">LMG 27731</strain>
    </source>
</reference>
<dbReference type="Proteomes" id="UP000198844">
    <property type="component" value="Unassembled WGS sequence"/>
</dbReference>
<evidence type="ECO:0000313" key="2">
    <source>
        <dbReference type="EMBL" id="SFU26222.1"/>
    </source>
</evidence>